<evidence type="ECO:0000313" key="6">
    <source>
        <dbReference type="Proteomes" id="UP001197492"/>
    </source>
</evidence>
<accession>A0AAW4MZN0</accession>
<dbReference type="EMBL" id="JAHOEL010000055">
    <property type="protein sequence ID" value="MBV3393238.1"/>
    <property type="molecule type" value="Genomic_DNA"/>
</dbReference>
<comment type="caution">
    <text evidence="3">The sequence shown here is derived from an EMBL/GenBank/DDBJ whole genome shotgun (WGS) entry which is preliminary data.</text>
</comment>
<dbReference type="AlphaFoldDB" id="A0AAW4MZN0"/>
<evidence type="ECO:0000256" key="2">
    <source>
        <dbReference type="SAM" id="Phobius"/>
    </source>
</evidence>
<sequence length="218" mass="24160">MSKERFHFDDEEDVVIQTPKKKAEKKPTPKEMGMKPSNKSKKRIKTRYIVLGIVAVLVLALGIYLYSALKDEGAIYGERCEGLVTVQKSVLDDTVNEAKSKHSSIASMNIETACKQFKVDIEFTNGTSVKTAEQISKEVVKILDSKGGQSAYEGSDYTELLNKHNGVKQYEVNLYLTGGNDTDFPMYGTKQAGKDDIAFTLASVKDQETTNKAKATEQ</sequence>
<organism evidence="3 5">
    <name type="scientific">Catenibacterium mitsuokai</name>
    <dbReference type="NCBI Taxonomy" id="100886"/>
    <lineage>
        <taxon>Bacteria</taxon>
        <taxon>Bacillati</taxon>
        <taxon>Bacillota</taxon>
        <taxon>Erysipelotrichia</taxon>
        <taxon>Erysipelotrichales</taxon>
        <taxon>Coprobacillaceae</taxon>
        <taxon>Catenibacterium</taxon>
    </lineage>
</organism>
<evidence type="ECO:0000313" key="4">
    <source>
        <dbReference type="EMBL" id="MBV3393238.1"/>
    </source>
</evidence>
<gene>
    <name evidence="3" type="ORF">KSV97_08360</name>
    <name evidence="4" type="ORF">KSW06_08225</name>
</gene>
<feature type="region of interest" description="Disordered" evidence="1">
    <location>
        <begin position="1"/>
        <end position="38"/>
    </location>
</feature>
<evidence type="ECO:0000313" key="3">
    <source>
        <dbReference type="EMBL" id="MBV3383229.1"/>
    </source>
</evidence>
<evidence type="ECO:0000256" key="1">
    <source>
        <dbReference type="SAM" id="MobiDB-lite"/>
    </source>
</evidence>
<keyword evidence="2" id="KW-0812">Transmembrane</keyword>
<reference evidence="3 6" key="1">
    <citation type="submission" date="2021-06" db="EMBL/GenBank/DDBJ databases">
        <title>Collection of gut derived symbiotic bacterial strains cultured from healthy donors.</title>
        <authorList>
            <person name="Lin H."/>
            <person name="Littmann E."/>
            <person name="Pamer E.G."/>
        </authorList>
    </citation>
    <scope>NUCLEOTIDE SEQUENCE</scope>
    <source>
        <strain evidence="4 6">MSK.21.70</strain>
        <strain evidence="3">MSK.21.82</strain>
    </source>
</reference>
<protein>
    <submittedName>
        <fullName evidence="3">Uncharacterized protein</fullName>
    </submittedName>
</protein>
<dbReference type="EMBL" id="JAHOEF010000057">
    <property type="protein sequence ID" value="MBV3383229.1"/>
    <property type="molecule type" value="Genomic_DNA"/>
</dbReference>
<feature type="transmembrane region" description="Helical" evidence="2">
    <location>
        <begin position="48"/>
        <end position="69"/>
    </location>
</feature>
<keyword evidence="6" id="KW-1185">Reference proteome</keyword>
<dbReference type="RefSeq" id="WP_217747970.1">
    <property type="nucleotide sequence ID" value="NZ_JAHOEB010000055.1"/>
</dbReference>
<name>A0AAW4MZN0_9FIRM</name>
<evidence type="ECO:0000313" key="5">
    <source>
        <dbReference type="Proteomes" id="UP001196408"/>
    </source>
</evidence>
<keyword evidence="2" id="KW-1133">Transmembrane helix</keyword>
<keyword evidence="2" id="KW-0472">Membrane</keyword>
<dbReference type="Proteomes" id="UP001197492">
    <property type="component" value="Unassembled WGS sequence"/>
</dbReference>
<dbReference type="Proteomes" id="UP001196408">
    <property type="component" value="Unassembled WGS sequence"/>
</dbReference>
<proteinExistence type="predicted"/>